<evidence type="ECO:0000313" key="3">
    <source>
        <dbReference type="EMBL" id="QPE05029.1"/>
    </source>
</evidence>
<keyword evidence="2" id="KW-0472">Membrane</keyword>
<proteinExistence type="predicted"/>
<evidence type="ECO:0000256" key="1">
    <source>
        <dbReference type="SAM" id="MobiDB-lite"/>
    </source>
</evidence>
<evidence type="ECO:0000256" key="2">
    <source>
        <dbReference type="SAM" id="Phobius"/>
    </source>
</evidence>
<dbReference type="AlphaFoldDB" id="A0A7S8MXF9"/>
<evidence type="ECO:0008006" key="5">
    <source>
        <dbReference type="Google" id="ProtNLM"/>
    </source>
</evidence>
<name>A0A7S8MXF9_9MICO</name>
<dbReference type="GO" id="GO:0005975">
    <property type="term" value="P:carbohydrate metabolic process"/>
    <property type="evidence" value="ECO:0007669"/>
    <property type="project" value="UniProtKB-ARBA"/>
</dbReference>
<feature type="region of interest" description="Disordered" evidence="1">
    <location>
        <begin position="98"/>
        <end position="149"/>
    </location>
</feature>
<dbReference type="Proteomes" id="UP000594480">
    <property type="component" value="Chromosome"/>
</dbReference>
<dbReference type="InterPro" id="IPR013783">
    <property type="entry name" value="Ig-like_fold"/>
</dbReference>
<gene>
    <name evidence="3" type="ORF">IT882_02605</name>
</gene>
<organism evidence="3 4">
    <name type="scientific">Microbacterium schleiferi</name>
    <dbReference type="NCBI Taxonomy" id="69362"/>
    <lineage>
        <taxon>Bacteria</taxon>
        <taxon>Bacillati</taxon>
        <taxon>Actinomycetota</taxon>
        <taxon>Actinomycetes</taxon>
        <taxon>Micrococcales</taxon>
        <taxon>Microbacteriaceae</taxon>
        <taxon>Microbacterium</taxon>
    </lineage>
</organism>
<dbReference type="KEGG" id="msf:IT882_02605"/>
<sequence>MTSYAAWLQSSSAATVATIAAGPTGSVAPRPRTSRLSRSAQVAAVAAGVVAVVAIGAGVWAAVGTALSPSETGAPVAEAAENAPPVTPRHDEEILAPADPAATPTPAPTPPPGAQTRPREPRPAPAVQLPSPTPTASPTPEPVVTPVPTIEPLPAPGVVVDASAGTAVYPQISGTDAEPGATVEVVDENEVVRATTVADGSGAWEVSDLSGGACATTASSYLPAGDHSLSARQVLGERTSPLSTGIDVSVAAPPVFLSPTEGEVVSRSGFQLSITGEPLASVQRIKLPDPSPCRPTPMVLDASGAYSSQFTLPGSDTVVTIGIRYIDPATGRHGPASFVTFTGQ</sequence>
<reference evidence="3 4" key="1">
    <citation type="submission" date="2020-11" db="EMBL/GenBank/DDBJ databases">
        <title>Amino acid is mineralized and recycled by bacteria in oceanic microbiome.</title>
        <authorList>
            <person name="Zheng L.Y."/>
        </authorList>
    </citation>
    <scope>NUCLEOTIDE SEQUENCE [LARGE SCALE GENOMIC DNA]</scope>
    <source>
        <strain evidence="3 4">A32-1</strain>
    </source>
</reference>
<accession>A0A7S8MXF9</accession>
<evidence type="ECO:0000313" key="4">
    <source>
        <dbReference type="Proteomes" id="UP000594480"/>
    </source>
</evidence>
<dbReference type="EMBL" id="CP064760">
    <property type="protein sequence ID" value="QPE05029.1"/>
    <property type="molecule type" value="Genomic_DNA"/>
</dbReference>
<protein>
    <recommendedName>
        <fullName evidence="5">Bacterial Ig domain-containing protein</fullName>
    </recommendedName>
</protein>
<feature type="transmembrane region" description="Helical" evidence="2">
    <location>
        <begin position="42"/>
        <end position="63"/>
    </location>
</feature>
<dbReference type="RefSeq" id="WP_195693049.1">
    <property type="nucleotide sequence ID" value="NZ_CP064760.1"/>
</dbReference>
<dbReference type="Gene3D" id="2.60.40.10">
    <property type="entry name" value="Immunoglobulins"/>
    <property type="match status" value="1"/>
</dbReference>
<feature type="compositionally biased region" description="Pro residues" evidence="1">
    <location>
        <begin position="103"/>
        <end position="113"/>
    </location>
</feature>
<keyword evidence="4" id="KW-1185">Reference proteome</keyword>
<keyword evidence="2" id="KW-1133">Transmembrane helix</keyword>
<feature type="compositionally biased region" description="Pro residues" evidence="1">
    <location>
        <begin position="131"/>
        <end position="149"/>
    </location>
</feature>
<keyword evidence="2" id="KW-0812">Transmembrane</keyword>